<proteinExistence type="predicted"/>
<dbReference type="Proteomes" id="UP000664859">
    <property type="component" value="Unassembled WGS sequence"/>
</dbReference>
<gene>
    <name evidence="2" type="ORF">JKP88DRAFT_288942</name>
</gene>
<feature type="domain" description="AMP-dependent synthetase/ligase" evidence="1">
    <location>
        <begin position="38"/>
        <end position="224"/>
    </location>
</feature>
<evidence type="ECO:0000313" key="2">
    <source>
        <dbReference type="EMBL" id="KAG5185885.1"/>
    </source>
</evidence>
<dbReference type="Pfam" id="PF00501">
    <property type="entry name" value="AMP-binding"/>
    <property type="match status" value="1"/>
</dbReference>
<dbReference type="SUPFAM" id="SSF56801">
    <property type="entry name" value="Acetyl-CoA synthetase-like"/>
    <property type="match status" value="1"/>
</dbReference>
<dbReference type="EMBL" id="JAFCMP010000118">
    <property type="protein sequence ID" value="KAG5185885.1"/>
    <property type="molecule type" value="Genomic_DNA"/>
</dbReference>
<dbReference type="InterPro" id="IPR045851">
    <property type="entry name" value="AMP-bd_C_sf"/>
</dbReference>
<reference evidence="2" key="1">
    <citation type="submission" date="2021-02" db="EMBL/GenBank/DDBJ databases">
        <title>First Annotated Genome of the Yellow-green Alga Tribonema minus.</title>
        <authorList>
            <person name="Mahan K.M."/>
        </authorList>
    </citation>
    <scope>NUCLEOTIDE SEQUENCE</scope>
    <source>
        <strain evidence="2">UTEX B ZZ1240</strain>
    </source>
</reference>
<name>A0A835Z6I3_9STRA</name>
<dbReference type="AlphaFoldDB" id="A0A835Z6I3"/>
<sequence>MARGALWWQGLSLPEVRWVVTDSLPAISDVGATAALGAPKPEDLAFLQYTSGSTSAPKGVMLTHANLAHNLAFITRAIGADEDTVELSWLPQYHDMGLIGAYLGCLYCGGRGFYLSPAAFIRRPALWPQLLSRHRVTHTQAPSFAFGLAARKYASLAQQQGDVPAAPRERLDLSRLKHVINAAEPVDPVSMDRFIAVFTPHGLPAGVIRPTYGLAEHTVCVCTNGARRLVAHRAALEGARSTAAARDTAAAVAATTSAAAAPQAAAAAVDAAAAQAAVAAQAAAAAAAAAAEAPRGVLRLVEKLELWAFDVDTSARGGGDEGVRVACLVGCGDVAEAAAHGVDVRVVGCAVADAAAATAAGMPAALPDGRVGEIWVRTPATALPDGRVGEIWVRSGSCAAGYWGLPEATEATFGLQLAGEGGRFMRTGDLGLIWEGQLHVTGREKDLVIIRGKNHYPQDLERTAEATEPGVLRLGCSAAFGAPAAGSSRLGGGAETLVLVAELTDAHAAMDTSAAEALCARVRGALAQQHGALCARVRGALAQQHGSAASTVCLIKPRSVCKTTSGKIARARCRAAFLDGALQARG</sequence>
<keyword evidence="3" id="KW-1185">Reference proteome</keyword>
<protein>
    <recommendedName>
        <fullName evidence="1">AMP-dependent synthetase/ligase domain-containing protein</fullName>
    </recommendedName>
</protein>
<dbReference type="InterPro" id="IPR042099">
    <property type="entry name" value="ANL_N_sf"/>
</dbReference>
<dbReference type="Gene3D" id="3.30.300.30">
    <property type="match status" value="2"/>
</dbReference>
<dbReference type="PANTHER" id="PTHR22754:SF32">
    <property type="entry name" value="DISCO-INTERACTING PROTEIN 2"/>
    <property type="match status" value="1"/>
</dbReference>
<comment type="caution">
    <text evidence="2">The sequence shown here is derived from an EMBL/GenBank/DDBJ whole genome shotgun (WGS) entry which is preliminary data.</text>
</comment>
<organism evidence="2 3">
    <name type="scientific">Tribonema minus</name>
    <dbReference type="NCBI Taxonomy" id="303371"/>
    <lineage>
        <taxon>Eukaryota</taxon>
        <taxon>Sar</taxon>
        <taxon>Stramenopiles</taxon>
        <taxon>Ochrophyta</taxon>
        <taxon>PX clade</taxon>
        <taxon>Xanthophyceae</taxon>
        <taxon>Tribonematales</taxon>
        <taxon>Tribonemataceae</taxon>
        <taxon>Tribonema</taxon>
    </lineage>
</organism>
<dbReference type="PROSITE" id="PS00455">
    <property type="entry name" value="AMP_BINDING"/>
    <property type="match status" value="1"/>
</dbReference>
<dbReference type="OrthoDB" id="199633at2759"/>
<evidence type="ECO:0000313" key="3">
    <source>
        <dbReference type="Proteomes" id="UP000664859"/>
    </source>
</evidence>
<dbReference type="InterPro" id="IPR000873">
    <property type="entry name" value="AMP-dep_synth/lig_dom"/>
</dbReference>
<evidence type="ECO:0000259" key="1">
    <source>
        <dbReference type="Pfam" id="PF00501"/>
    </source>
</evidence>
<dbReference type="InterPro" id="IPR020845">
    <property type="entry name" value="AMP-binding_CS"/>
</dbReference>
<dbReference type="PANTHER" id="PTHR22754">
    <property type="entry name" value="DISCO-INTERACTING PROTEIN 2 DIP2 -RELATED"/>
    <property type="match status" value="1"/>
</dbReference>
<dbReference type="Gene3D" id="3.40.50.12780">
    <property type="entry name" value="N-terminal domain of ligase-like"/>
    <property type="match status" value="2"/>
</dbReference>
<accession>A0A835Z6I3</accession>